<keyword evidence="1" id="KW-0812">Transmembrane</keyword>
<dbReference type="AlphaFoldDB" id="A0A183ELF4"/>
<evidence type="ECO:0000313" key="2">
    <source>
        <dbReference type="WBParaSite" id="GPUH_0002182201-mRNA-1"/>
    </source>
</evidence>
<organism evidence="2">
    <name type="scientific">Gongylonema pulchrum</name>
    <dbReference type="NCBI Taxonomy" id="637853"/>
    <lineage>
        <taxon>Eukaryota</taxon>
        <taxon>Metazoa</taxon>
        <taxon>Ecdysozoa</taxon>
        <taxon>Nematoda</taxon>
        <taxon>Chromadorea</taxon>
        <taxon>Rhabditida</taxon>
        <taxon>Spirurina</taxon>
        <taxon>Spiruromorpha</taxon>
        <taxon>Spiruroidea</taxon>
        <taxon>Gongylonematidae</taxon>
        <taxon>Gongylonema</taxon>
    </lineage>
</organism>
<dbReference type="Pfam" id="PF23408">
    <property type="entry name" value="TMEM126_like"/>
    <property type="match status" value="1"/>
</dbReference>
<dbReference type="InterPro" id="IPR057591">
    <property type="entry name" value="TMEM126-like"/>
</dbReference>
<keyword evidence="1" id="KW-0472">Membrane</keyword>
<sequence length="207" mass="22847">LKFSFCKHFNNNTFFFFSATPLFLSSPVITSFSGDKLYLQKIFEQWPIKLERRAVFWPPHATFIACGTAGIIIGIRVNSHTFLGDANFSYAESIKRCPKLTHGDLCNTCLLLGSITTALAGGVCLPMFSSPYLTAASAILQGDQNAIPKIRKTKNWLNYLFRWKVGINACRGMILRTVCGLAAVSGASMIMDTLSVEPEFISKISNS</sequence>
<proteinExistence type="predicted"/>
<reference evidence="2" key="1">
    <citation type="submission" date="2016-06" db="UniProtKB">
        <authorList>
            <consortium name="WormBaseParasite"/>
        </authorList>
    </citation>
    <scope>IDENTIFICATION</scope>
</reference>
<protein>
    <submittedName>
        <fullName evidence="2">Growth hormone-inducible transmembrane protein</fullName>
    </submittedName>
</protein>
<feature type="transmembrane region" description="Helical" evidence="1">
    <location>
        <begin position="54"/>
        <end position="75"/>
    </location>
</feature>
<keyword evidence="1" id="KW-1133">Transmembrane helix</keyword>
<feature type="transmembrane region" description="Helical" evidence="1">
    <location>
        <begin position="14"/>
        <end position="33"/>
    </location>
</feature>
<accession>A0A183ELF4</accession>
<dbReference type="WBParaSite" id="GPUH_0002182201-mRNA-1">
    <property type="protein sequence ID" value="GPUH_0002182201-mRNA-1"/>
    <property type="gene ID" value="GPUH_0002182201"/>
</dbReference>
<evidence type="ECO:0000256" key="1">
    <source>
        <dbReference type="SAM" id="Phobius"/>
    </source>
</evidence>
<name>A0A183ELF4_9BILA</name>